<dbReference type="Pfam" id="PF13646">
    <property type="entry name" value="HEAT_2"/>
    <property type="match status" value="1"/>
</dbReference>
<dbReference type="Proteomes" id="UP001652625">
    <property type="component" value="Chromosome 13"/>
</dbReference>
<reference evidence="2" key="1">
    <citation type="submission" date="2025-08" db="UniProtKB">
        <authorList>
            <consortium name="RefSeq"/>
        </authorList>
    </citation>
    <scope>IDENTIFICATION</scope>
</reference>
<dbReference type="Gene3D" id="1.25.10.10">
    <property type="entry name" value="Leucine-rich Repeat Variant"/>
    <property type="match status" value="2"/>
</dbReference>
<protein>
    <submittedName>
        <fullName evidence="2">Uncharacterized protein LOC136090082</fullName>
    </submittedName>
</protein>
<gene>
    <name evidence="2" type="primary">LOC136090082</name>
</gene>
<dbReference type="InterPro" id="IPR016024">
    <property type="entry name" value="ARM-type_fold"/>
</dbReference>
<evidence type="ECO:0000313" key="1">
    <source>
        <dbReference type="Proteomes" id="UP001652625"/>
    </source>
</evidence>
<dbReference type="SUPFAM" id="SSF48371">
    <property type="entry name" value="ARM repeat"/>
    <property type="match status" value="1"/>
</dbReference>
<accession>A0ABM4DD02</accession>
<evidence type="ECO:0000313" key="2">
    <source>
        <dbReference type="RefSeq" id="XP_065672261.1"/>
    </source>
</evidence>
<dbReference type="Gene3D" id="3.40.50.300">
    <property type="entry name" value="P-loop containing nucleotide triphosphate hydrolases"/>
    <property type="match status" value="1"/>
</dbReference>
<sequence length="950" mass="107855">MTHELDKYSIQDCYVNLRTRENIYDKDQDTSEKAEDIELILENLFDKIDDKEIKLISFYGCAGTGKSALCQYRSVRWSKKELWQAQFDLVILLSSKDVVEVTSRLRLSLQSISFDRELESVGFTEKDSIEQYIKKTYDLQAKNVLALVACKTIDKIVSHPVFEELLKHPKTKIIMSCPIVKISKSDRILFECFNETTCIENDKIKDIIEQYHQSKIDKVLSFLKSNKVIKENACTPMYLKLICFAFDEFSDSEINFSSPTITILYRVAVKLLELKYSPIDSHEECNSLQNSIEDIAFKKFLDESGFKKKNSEDYGEKIITEIDGIMKKNGRGEIDFAHPTFQYYFAAQYIAQNITTDIIRELIKELKYNTQYEIMWQYVAGTLYKRGETEEKQYTSLVQFWHYIEILPRDLIGFRHASLVIRCLNECTFDKLNQVYAPVYSKLLEDIKSWALSIDITECLESAPYVCEVLRKEQNFAKKLLDNFKDPEKKLFTIHISGIIGGEEQELIEAVLERVKDKTEKGIIRTTAIKALYQLKQISDEKVYKVLQDIVRENTGNGKETIEQKGVNEIEYLKNSAARELISINRVNDELIDALVNNLKNSVSKIRVVATQLLGKLDRNEDKNGEKIKKNLIDILKNAEKSGSLQKVAVVQTIGIIGLSSNDLISPLLERVNDVEEQGQVIYEAVLSLITLNKDVTDEIKETEFRIQNISSKQYTTKSSALRVLGAIGCNDEKIIAILKKVHEKDRYDVKKSAAVALVGLKDIDEDVIKTLTDTVSSTKGNPYIKSEAAQLLGNLKKQFPHVISTLKEGLSNENGNIGSACAKALTGVKNEKVTNALISALKENKNSYVRSFAAQALQGVEDCDNKILYALKNALQDDESNVQSSAIQSLACSKPKDEETIKALITKIGNDNYYVHRSAVESLVVLIQSNSSNITTLLDICPNKIQRIL</sequence>
<feature type="non-terminal residue" evidence="2">
    <location>
        <position position="950"/>
    </location>
</feature>
<dbReference type="InterPro" id="IPR027417">
    <property type="entry name" value="P-loop_NTPase"/>
</dbReference>
<dbReference type="PANTHER" id="PTHR12697">
    <property type="entry name" value="PBS LYASE HEAT-LIKE PROTEIN"/>
    <property type="match status" value="1"/>
</dbReference>
<dbReference type="GeneID" id="136090082"/>
<proteinExistence type="predicted"/>
<organism evidence="1 2">
    <name type="scientific">Hydra vulgaris</name>
    <name type="common">Hydra</name>
    <name type="synonym">Hydra attenuata</name>
    <dbReference type="NCBI Taxonomy" id="6087"/>
    <lineage>
        <taxon>Eukaryota</taxon>
        <taxon>Metazoa</taxon>
        <taxon>Cnidaria</taxon>
        <taxon>Hydrozoa</taxon>
        <taxon>Hydroidolina</taxon>
        <taxon>Anthoathecata</taxon>
        <taxon>Aplanulata</taxon>
        <taxon>Hydridae</taxon>
        <taxon>Hydra</taxon>
    </lineage>
</organism>
<dbReference type="SUPFAM" id="SSF52540">
    <property type="entry name" value="P-loop containing nucleoside triphosphate hydrolases"/>
    <property type="match status" value="1"/>
</dbReference>
<keyword evidence="1" id="KW-1185">Reference proteome</keyword>
<dbReference type="PANTHER" id="PTHR12697:SF5">
    <property type="entry name" value="DEOXYHYPUSINE HYDROXYLASE"/>
    <property type="match status" value="1"/>
</dbReference>
<name>A0ABM4DD02_HYDVU</name>
<dbReference type="RefSeq" id="XP_065672261.1">
    <property type="nucleotide sequence ID" value="XM_065816189.1"/>
</dbReference>
<dbReference type="InterPro" id="IPR011989">
    <property type="entry name" value="ARM-like"/>
</dbReference>